<dbReference type="PANTHER" id="PTHR38431">
    <property type="entry name" value="BLL2305 PROTEIN"/>
    <property type="match status" value="1"/>
</dbReference>
<dbReference type="Pfam" id="PF12727">
    <property type="entry name" value="PBP_like"/>
    <property type="match status" value="1"/>
</dbReference>
<comment type="caution">
    <text evidence="3">The sequence shown here is derived from an EMBL/GenBank/DDBJ whole genome shotgun (WGS) entry which is preliminary data.</text>
</comment>
<reference evidence="3 4" key="1">
    <citation type="submission" date="2019-09" db="EMBL/GenBank/DDBJ databases">
        <title>Whole genome shotgun sequencing (WGS) of Ellagibacter isourolithinifaciens DSM 104140(T) and Adlercreutzia muris DSM 29508(T).</title>
        <authorList>
            <person name="Stoll D.A."/>
            <person name="Danylec N."/>
            <person name="Huch M."/>
        </authorList>
    </citation>
    <scope>NUCLEOTIDE SEQUENCE [LARGE SCALE GENOMIC DNA]</scope>
    <source>
        <strain evidence="3 4">DSM 104140</strain>
    </source>
</reference>
<evidence type="ECO:0000313" key="4">
    <source>
        <dbReference type="Proteomes" id="UP000468668"/>
    </source>
</evidence>
<dbReference type="OrthoDB" id="9805928at2"/>
<dbReference type="AlphaFoldDB" id="A0A6N6NKI1"/>
<feature type="domain" description="PBP" evidence="2">
    <location>
        <begin position="84"/>
        <end position="131"/>
    </location>
</feature>
<feature type="compositionally biased region" description="Basic and acidic residues" evidence="1">
    <location>
        <begin position="44"/>
        <end position="60"/>
    </location>
</feature>
<evidence type="ECO:0000259" key="2">
    <source>
        <dbReference type="Pfam" id="PF12727"/>
    </source>
</evidence>
<proteinExistence type="predicted"/>
<organism evidence="3 4">
    <name type="scientific">Ellagibacter isourolithinifaciens</name>
    <dbReference type="NCBI Taxonomy" id="2137581"/>
    <lineage>
        <taxon>Bacteria</taxon>
        <taxon>Bacillati</taxon>
        <taxon>Actinomycetota</taxon>
        <taxon>Coriobacteriia</taxon>
        <taxon>Eggerthellales</taxon>
        <taxon>Eggerthellaceae</taxon>
        <taxon>Ellagibacter</taxon>
    </lineage>
</organism>
<dbReference type="InterPro" id="IPR024370">
    <property type="entry name" value="PBP_domain"/>
</dbReference>
<dbReference type="EMBL" id="WAJR01000018">
    <property type="protein sequence ID" value="KAB1640093.1"/>
    <property type="molecule type" value="Genomic_DNA"/>
</dbReference>
<protein>
    <recommendedName>
        <fullName evidence="2">PBP domain-containing protein</fullName>
    </recommendedName>
</protein>
<dbReference type="Proteomes" id="UP000468668">
    <property type="component" value="Unassembled WGS sequence"/>
</dbReference>
<feature type="region of interest" description="Disordered" evidence="1">
    <location>
        <begin position="1"/>
        <end position="60"/>
    </location>
</feature>
<evidence type="ECO:0000313" key="3">
    <source>
        <dbReference type="EMBL" id="KAB1640093.1"/>
    </source>
</evidence>
<keyword evidence="4" id="KW-1185">Reference proteome</keyword>
<dbReference type="PANTHER" id="PTHR38431:SF1">
    <property type="entry name" value="BLL2305 PROTEIN"/>
    <property type="match status" value="1"/>
</dbReference>
<accession>A0A6N6NKI1</accession>
<gene>
    <name evidence="3" type="ORF">F8C90_07415</name>
</gene>
<name>A0A6N6NKI1_9ACTN</name>
<sequence length="161" mass="17482">MEVAKSAESPKAQAIATKERSPTHSSVPTAQRRAPIAKDCASNRTEHRAIPRHPENKWEPAMRATQIRGAMGNEGQPPATLHSKGCADVAIGVERLAKELPDLAFVPLQTEWLDIAVAKSQRTAPLVREIRKIAESESFRSAIDAIEGYEATSTGAIVYES</sequence>
<evidence type="ECO:0000256" key="1">
    <source>
        <dbReference type="SAM" id="MobiDB-lite"/>
    </source>
</evidence>